<proteinExistence type="predicted"/>
<organism evidence="2 3">
    <name type="scientific">Pseudocercospora musae</name>
    <dbReference type="NCBI Taxonomy" id="113226"/>
    <lineage>
        <taxon>Eukaryota</taxon>
        <taxon>Fungi</taxon>
        <taxon>Dikarya</taxon>
        <taxon>Ascomycota</taxon>
        <taxon>Pezizomycotina</taxon>
        <taxon>Dothideomycetes</taxon>
        <taxon>Dothideomycetidae</taxon>
        <taxon>Mycosphaerellales</taxon>
        <taxon>Mycosphaerellaceae</taxon>
        <taxon>Pseudocercospora</taxon>
    </lineage>
</organism>
<sequence length="67" mass="7373">MAFGCVTTSINQDDRGDHQAARAPERGSNLRVRQTRVSTSLTWDAQGYGTWTKAEGWKSGVENDDGE</sequence>
<feature type="region of interest" description="Disordered" evidence="1">
    <location>
        <begin position="1"/>
        <end position="34"/>
    </location>
</feature>
<evidence type="ECO:0000313" key="3">
    <source>
        <dbReference type="Proteomes" id="UP000073492"/>
    </source>
</evidence>
<dbReference type="EMBL" id="LFZO01000095">
    <property type="protein sequence ID" value="KXT14065.1"/>
    <property type="molecule type" value="Genomic_DNA"/>
</dbReference>
<name>A0A139IHI2_9PEZI</name>
<comment type="caution">
    <text evidence="2">The sequence shown here is derived from an EMBL/GenBank/DDBJ whole genome shotgun (WGS) entry which is preliminary data.</text>
</comment>
<dbReference type="Proteomes" id="UP000073492">
    <property type="component" value="Unassembled WGS sequence"/>
</dbReference>
<keyword evidence="3" id="KW-1185">Reference proteome</keyword>
<feature type="compositionally biased region" description="Basic and acidic residues" evidence="1">
    <location>
        <begin position="12"/>
        <end position="25"/>
    </location>
</feature>
<evidence type="ECO:0000256" key="1">
    <source>
        <dbReference type="SAM" id="MobiDB-lite"/>
    </source>
</evidence>
<protein>
    <submittedName>
        <fullName evidence="2">Uncharacterized protein</fullName>
    </submittedName>
</protein>
<reference evidence="2 3" key="1">
    <citation type="submission" date="2015-07" db="EMBL/GenBank/DDBJ databases">
        <title>Comparative genomics of the Sigatoka disease complex on banana suggests a link between parallel evolutionary changes in Pseudocercospora fijiensis and Pseudocercospora eumusae and increased virulence on the banana host.</title>
        <authorList>
            <person name="Chang T.-C."/>
            <person name="Salvucci A."/>
            <person name="Crous P.W."/>
            <person name="Stergiopoulos I."/>
        </authorList>
    </citation>
    <scope>NUCLEOTIDE SEQUENCE [LARGE SCALE GENOMIC DNA]</scope>
    <source>
        <strain evidence="2 3">CBS 116634</strain>
    </source>
</reference>
<feature type="compositionally biased region" description="Polar residues" evidence="1">
    <location>
        <begin position="1"/>
        <end position="11"/>
    </location>
</feature>
<accession>A0A139IHI2</accession>
<gene>
    <name evidence="2" type="ORF">AC579_10551</name>
</gene>
<evidence type="ECO:0000313" key="2">
    <source>
        <dbReference type="EMBL" id="KXT14065.1"/>
    </source>
</evidence>
<dbReference type="AlphaFoldDB" id="A0A139IHI2"/>